<name>A0AAW0MVT3_9GOBI</name>
<accession>A0AAW0MVT3</accession>
<feature type="compositionally biased region" description="Polar residues" evidence="1">
    <location>
        <begin position="26"/>
        <end position="35"/>
    </location>
</feature>
<organism evidence="2 3">
    <name type="scientific">Mugilogobius chulae</name>
    <name type="common">yellowstripe goby</name>
    <dbReference type="NCBI Taxonomy" id="88201"/>
    <lineage>
        <taxon>Eukaryota</taxon>
        <taxon>Metazoa</taxon>
        <taxon>Chordata</taxon>
        <taxon>Craniata</taxon>
        <taxon>Vertebrata</taxon>
        <taxon>Euteleostomi</taxon>
        <taxon>Actinopterygii</taxon>
        <taxon>Neopterygii</taxon>
        <taxon>Teleostei</taxon>
        <taxon>Neoteleostei</taxon>
        <taxon>Acanthomorphata</taxon>
        <taxon>Gobiaria</taxon>
        <taxon>Gobiiformes</taxon>
        <taxon>Gobioidei</taxon>
        <taxon>Gobiidae</taxon>
        <taxon>Gobionellinae</taxon>
        <taxon>Mugilogobius</taxon>
    </lineage>
</organism>
<sequence length="121" mass="14315">MVLVVGPGRVRAKTQSRNEHVRSRKTNAVTESVLSDQLLRHETFDAPPRRKERETEDLCKSAEQVKEEGERETGKAPHSSARTKEKVRKREKARTCYVRGEKRRNKRQRERGRYVRWRKCS</sequence>
<evidence type="ECO:0000256" key="1">
    <source>
        <dbReference type="SAM" id="MobiDB-lite"/>
    </source>
</evidence>
<evidence type="ECO:0000313" key="2">
    <source>
        <dbReference type="EMBL" id="KAK7886217.1"/>
    </source>
</evidence>
<dbReference type="Proteomes" id="UP001460270">
    <property type="component" value="Unassembled WGS sequence"/>
</dbReference>
<keyword evidence="3" id="KW-1185">Reference proteome</keyword>
<gene>
    <name evidence="2" type="ORF">WMY93_025838</name>
</gene>
<evidence type="ECO:0000313" key="3">
    <source>
        <dbReference type="Proteomes" id="UP001460270"/>
    </source>
</evidence>
<proteinExistence type="predicted"/>
<reference evidence="3" key="1">
    <citation type="submission" date="2024-04" db="EMBL/GenBank/DDBJ databases">
        <title>Salinicola lusitanus LLJ914,a marine bacterium isolated from the Okinawa Trough.</title>
        <authorList>
            <person name="Li J."/>
        </authorList>
    </citation>
    <scope>NUCLEOTIDE SEQUENCE [LARGE SCALE GENOMIC DNA]</scope>
</reference>
<feature type="compositionally biased region" description="Basic residues" evidence="1">
    <location>
        <begin position="101"/>
        <end position="121"/>
    </location>
</feature>
<comment type="caution">
    <text evidence="2">The sequence shown here is derived from an EMBL/GenBank/DDBJ whole genome shotgun (WGS) entry which is preliminary data.</text>
</comment>
<dbReference type="AlphaFoldDB" id="A0AAW0MVT3"/>
<protein>
    <submittedName>
        <fullName evidence="2">Uncharacterized protein</fullName>
    </submittedName>
</protein>
<dbReference type="EMBL" id="JBBPFD010000019">
    <property type="protein sequence ID" value="KAK7886217.1"/>
    <property type="molecule type" value="Genomic_DNA"/>
</dbReference>
<feature type="compositionally biased region" description="Basic and acidic residues" evidence="1">
    <location>
        <begin position="38"/>
        <end position="75"/>
    </location>
</feature>
<feature type="region of interest" description="Disordered" evidence="1">
    <location>
        <begin position="1"/>
        <end position="121"/>
    </location>
</feature>